<accession>A0A453P0I9</accession>
<reference evidence="1" key="4">
    <citation type="submission" date="2019-03" db="UniProtKB">
        <authorList>
            <consortium name="EnsemblPlants"/>
        </authorList>
    </citation>
    <scope>IDENTIFICATION</scope>
</reference>
<reference evidence="2" key="1">
    <citation type="journal article" date="2014" name="Science">
        <title>Ancient hybridizations among the ancestral genomes of bread wheat.</title>
        <authorList>
            <consortium name="International Wheat Genome Sequencing Consortium,"/>
            <person name="Marcussen T."/>
            <person name="Sandve S.R."/>
            <person name="Heier L."/>
            <person name="Spannagl M."/>
            <person name="Pfeifer M."/>
            <person name="Jakobsen K.S."/>
            <person name="Wulff B.B."/>
            <person name="Steuernagel B."/>
            <person name="Mayer K.F."/>
            <person name="Olsen O.A."/>
        </authorList>
    </citation>
    <scope>NUCLEOTIDE SEQUENCE [LARGE SCALE GENOMIC DNA]</scope>
    <source>
        <strain evidence="2">cv. AL8/78</strain>
    </source>
</reference>
<organism evidence="1 2">
    <name type="scientific">Aegilops tauschii subsp. strangulata</name>
    <name type="common">Goatgrass</name>
    <dbReference type="NCBI Taxonomy" id="200361"/>
    <lineage>
        <taxon>Eukaryota</taxon>
        <taxon>Viridiplantae</taxon>
        <taxon>Streptophyta</taxon>
        <taxon>Embryophyta</taxon>
        <taxon>Tracheophyta</taxon>
        <taxon>Spermatophyta</taxon>
        <taxon>Magnoliopsida</taxon>
        <taxon>Liliopsida</taxon>
        <taxon>Poales</taxon>
        <taxon>Poaceae</taxon>
        <taxon>BOP clade</taxon>
        <taxon>Pooideae</taxon>
        <taxon>Triticodae</taxon>
        <taxon>Triticeae</taxon>
        <taxon>Triticinae</taxon>
        <taxon>Aegilops</taxon>
    </lineage>
</organism>
<dbReference type="PANTHER" id="PTHR48191">
    <property type="entry name" value="PROTEIN HHL1 CHLOROPLASTIC"/>
    <property type="match status" value="1"/>
</dbReference>
<reference evidence="1" key="3">
    <citation type="journal article" date="2017" name="Nature">
        <title>Genome sequence of the progenitor of the wheat D genome Aegilops tauschii.</title>
        <authorList>
            <person name="Luo M.C."/>
            <person name="Gu Y.Q."/>
            <person name="Puiu D."/>
            <person name="Wang H."/>
            <person name="Twardziok S.O."/>
            <person name="Deal K.R."/>
            <person name="Huo N."/>
            <person name="Zhu T."/>
            <person name="Wang L."/>
            <person name="Wang Y."/>
            <person name="McGuire P.E."/>
            <person name="Liu S."/>
            <person name="Long H."/>
            <person name="Ramasamy R.K."/>
            <person name="Rodriguez J.C."/>
            <person name="Van S.L."/>
            <person name="Yuan L."/>
            <person name="Wang Z."/>
            <person name="Xia Z."/>
            <person name="Xiao L."/>
            <person name="Anderson O.D."/>
            <person name="Ouyang S."/>
            <person name="Liang Y."/>
            <person name="Zimin A.V."/>
            <person name="Pertea G."/>
            <person name="Qi P."/>
            <person name="Bennetzen J.L."/>
            <person name="Dai X."/>
            <person name="Dawson M.W."/>
            <person name="Muller H.G."/>
            <person name="Kugler K."/>
            <person name="Rivarola-Duarte L."/>
            <person name="Spannagl M."/>
            <person name="Mayer K.F.X."/>
            <person name="Lu F.H."/>
            <person name="Bevan M.W."/>
            <person name="Leroy P."/>
            <person name="Li P."/>
            <person name="You F.M."/>
            <person name="Sun Q."/>
            <person name="Liu Z."/>
            <person name="Lyons E."/>
            <person name="Wicker T."/>
            <person name="Salzberg S.L."/>
            <person name="Devos K.M."/>
            <person name="Dvorak J."/>
        </authorList>
    </citation>
    <scope>NUCLEOTIDE SEQUENCE [LARGE SCALE GENOMIC DNA]</scope>
    <source>
        <strain evidence="1">cv. AL8/78</strain>
    </source>
</reference>
<protein>
    <submittedName>
        <fullName evidence="1">Uncharacterized protein</fullName>
    </submittedName>
</protein>
<keyword evidence="2" id="KW-1185">Reference proteome</keyword>
<reference evidence="1" key="5">
    <citation type="journal article" date="2021" name="G3 (Bethesda)">
        <title>Aegilops tauschii genome assembly Aet v5.0 features greater sequence contiguity and improved annotation.</title>
        <authorList>
            <person name="Wang L."/>
            <person name="Zhu T."/>
            <person name="Rodriguez J.C."/>
            <person name="Deal K.R."/>
            <person name="Dubcovsky J."/>
            <person name="McGuire P.E."/>
            <person name="Lux T."/>
            <person name="Spannagl M."/>
            <person name="Mayer K.F.X."/>
            <person name="Baldrich P."/>
            <person name="Meyers B.C."/>
            <person name="Huo N."/>
            <person name="Gu Y.Q."/>
            <person name="Zhou H."/>
            <person name="Devos K.M."/>
            <person name="Bennetzen J.L."/>
            <person name="Unver T."/>
            <person name="Budak H."/>
            <person name="Gulick P.J."/>
            <person name="Galiba G."/>
            <person name="Kalapos B."/>
            <person name="Nelson D.R."/>
            <person name="Li P."/>
            <person name="You F.M."/>
            <person name="Luo M.C."/>
            <person name="Dvorak J."/>
        </authorList>
    </citation>
    <scope>NUCLEOTIDE SEQUENCE [LARGE SCALE GENOMIC DNA]</scope>
    <source>
        <strain evidence="1">cv. AL8/78</strain>
    </source>
</reference>
<proteinExistence type="predicted"/>
<name>A0A453P0I9_AEGTS</name>
<evidence type="ECO:0000313" key="1">
    <source>
        <dbReference type="EnsemblPlants" id="AET6Gv20562200.3"/>
    </source>
</evidence>
<sequence>DRQSQQQRRMPQLPKIEDDGNPRFVIFIRTANVYSSSIPSDLIVCMYINFLLVSQESHPCSPHAGVLLVPAQHRHRRHHRQDHARRQGQ</sequence>
<evidence type="ECO:0000313" key="2">
    <source>
        <dbReference type="Proteomes" id="UP000015105"/>
    </source>
</evidence>
<dbReference type="EnsemblPlants" id="AET6Gv20562200.3">
    <property type="protein sequence ID" value="AET6Gv20562200.3"/>
    <property type="gene ID" value="AET6Gv20562200"/>
</dbReference>
<dbReference type="AlphaFoldDB" id="A0A453P0I9"/>
<dbReference type="PANTHER" id="PTHR48191:SF2">
    <property type="entry name" value="PROTEIN HHL1, CHLOROPLASTIC"/>
    <property type="match status" value="1"/>
</dbReference>
<reference evidence="2" key="2">
    <citation type="journal article" date="2017" name="Nat. Plants">
        <title>The Aegilops tauschii genome reveals multiple impacts of transposons.</title>
        <authorList>
            <person name="Zhao G."/>
            <person name="Zou C."/>
            <person name="Li K."/>
            <person name="Wang K."/>
            <person name="Li T."/>
            <person name="Gao L."/>
            <person name="Zhang X."/>
            <person name="Wang H."/>
            <person name="Yang Z."/>
            <person name="Liu X."/>
            <person name="Jiang W."/>
            <person name="Mao L."/>
            <person name="Kong X."/>
            <person name="Jiao Y."/>
            <person name="Jia J."/>
        </authorList>
    </citation>
    <scope>NUCLEOTIDE SEQUENCE [LARGE SCALE GENOMIC DNA]</scope>
    <source>
        <strain evidence="2">cv. AL8/78</strain>
    </source>
</reference>
<dbReference type="InterPro" id="IPR045388">
    <property type="entry name" value="HHL1-like"/>
</dbReference>
<dbReference type="Gramene" id="AET6Gv20562200.3">
    <property type="protein sequence ID" value="AET6Gv20562200.3"/>
    <property type="gene ID" value="AET6Gv20562200"/>
</dbReference>
<dbReference type="Proteomes" id="UP000015105">
    <property type="component" value="Chromosome 6D"/>
</dbReference>